<dbReference type="InterPro" id="IPR036457">
    <property type="entry name" value="PPM-type-like_dom_sf"/>
</dbReference>
<evidence type="ECO:0000313" key="5">
    <source>
        <dbReference type="Proteomes" id="UP001552521"/>
    </source>
</evidence>
<reference evidence="4 5" key="1">
    <citation type="submission" date="2024-06" db="EMBL/GenBank/DDBJ databases">
        <title>The Natural Products Discovery Center: Release of the First 8490 Sequenced Strains for Exploring Actinobacteria Biosynthetic Diversity.</title>
        <authorList>
            <person name="Kalkreuter E."/>
            <person name="Kautsar S.A."/>
            <person name="Yang D."/>
            <person name="Bader C.D."/>
            <person name="Teijaro C.N."/>
            <person name="Fluegel L."/>
            <person name="Davis C.M."/>
            <person name="Simpson J.R."/>
            <person name="Lauterbach L."/>
            <person name="Steele A.D."/>
            <person name="Gui C."/>
            <person name="Meng S."/>
            <person name="Li G."/>
            <person name="Viehrig K."/>
            <person name="Ye F."/>
            <person name="Su P."/>
            <person name="Kiefer A.F."/>
            <person name="Nichols A."/>
            <person name="Cepeda A.J."/>
            <person name="Yan W."/>
            <person name="Fan B."/>
            <person name="Jiang Y."/>
            <person name="Adhikari A."/>
            <person name="Zheng C.-J."/>
            <person name="Schuster L."/>
            <person name="Cowan T.M."/>
            <person name="Smanski M.J."/>
            <person name="Chevrette M.G."/>
            <person name="De Carvalho L.P.S."/>
            <person name="Shen B."/>
        </authorList>
    </citation>
    <scope>NUCLEOTIDE SEQUENCE [LARGE SCALE GENOMIC DNA]</scope>
    <source>
        <strain evidence="4 5">NPDC049344</strain>
    </source>
</reference>
<dbReference type="SMART" id="SM00331">
    <property type="entry name" value="PP2C_SIG"/>
    <property type="match status" value="1"/>
</dbReference>
<name>A0ABV3HWV6_9ACTN</name>
<dbReference type="Proteomes" id="UP001552521">
    <property type="component" value="Unassembled WGS sequence"/>
</dbReference>
<dbReference type="SUPFAM" id="SSF55785">
    <property type="entry name" value="PYP-like sensor domain (PAS domain)"/>
    <property type="match status" value="1"/>
</dbReference>
<dbReference type="Gene3D" id="3.60.40.10">
    <property type="entry name" value="PPM-type phosphatase domain"/>
    <property type="match status" value="1"/>
</dbReference>
<keyword evidence="5" id="KW-1185">Reference proteome</keyword>
<dbReference type="PANTHER" id="PTHR43156:SF2">
    <property type="entry name" value="STAGE II SPORULATION PROTEIN E"/>
    <property type="match status" value="1"/>
</dbReference>
<dbReference type="RefSeq" id="WP_364596011.1">
    <property type="nucleotide sequence ID" value="NZ_JBFAQK010000027.1"/>
</dbReference>
<gene>
    <name evidence="4" type="ORF">AB0K36_20080</name>
</gene>
<dbReference type="PROSITE" id="PS50113">
    <property type="entry name" value="PAC"/>
    <property type="match status" value="1"/>
</dbReference>
<dbReference type="SMART" id="SM01012">
    <property type="entry name" value="ANTAR"/>
    <property type="match status" value="1"/>
</dbReference>
<dbReference type="CDD" id="cd00130">
    <property type="entry name" value="PAS"/>
    <property type="match status" value="1"/>
</dbReference>
<comment type="caution">
    <text evidence="4">The sequence shown here is derived from an EMBL/GenBank/DDBJ whole genome shotgun (WGS) entry which is preliminary data.</text>
</comment>
<keyword evidence="1" id="KW-0378">Hydrolase</keyword>
<dbReference type="InterPro" id="IPR001932">
    <property type="entry name" value="PPM-type_phosphatase-like_dom"/>
</dbReference>
<sequence>MGVVVVLRAEGPAGGGRSEQASFVDRLGEENAALREELSRRHLTDLATGILAAQLRLAPSEAAEHLARLAESASLSREDIAADIVNGVAGSIAVTAPASTAAGPDDAQEESLPPPAEARRLRQVVTAAEAAATVSKGADTLLEGGLRPLGVEALWLWRLNGSGCLRLAGHAGVSALEASQWQWIPPAAPAPVRAAFADAAPVWLPTGPPEGETLPGPSDSAARALFPLRLRGRTVGLALAVWPAAADLDGSLRGALTGLVEVAARVLAAEEVTPSEQPVLDDLLDALTHPAMTLVRDPRTGALVVEHVNGPAGDALGGSHRAVGRPVEAAFPLLHVDLEAMSRRARHASTPQRAARLPAEHRSGTGAPLVDVRVLPAGDDRTVVLWHTRSDHRTAGGRAVGRLRGLALFEDDFGSGRSTWTEQTYAIFGMPFGSDPVPLTELEPRVHPDDAGELRELLTDLVDRRKGAAAVVRVVRHDGGLRHVRIAAEPLLDGADLCGITGVYQDISAEYHTEVALTATFDQLTAVRAQATLRHRLVLQLQQAIVPEMPSLTKLPGLSVAARYRPAAQEYRVGGDWYDILPLPDGKVLMAVGDIAGHGIDSATGMVALRNALRGLAFTGHSPARLMAWLNEVTLHTAGHPTATALCALYDPGDRTLRWASAGHLPILLLRHGTARLLDPPQDILLGATPAPVYREATTQLRRGDTLLLFTDGLIERRHDGLDEGLAALRRTAEKLTACQVDEQVDQLLRDATGDTDDDTSLIAVRVG</sequence>
<dbReference type="Gene3D" id="1.10.10.10">
    <property type="entry name" value="Winged helix-like DNA-binding domain superfamily/Winged helix DNA-binding domain"/>
    <property type="match status" value="1"/>
</dbReference>
<proteinExistence type="predicted"/>
<dbReference type="Pfam" id="PF03861">
    <property type="entry name" value="ANTAR"/>
    <property type="match status" value="1"/>
</dbReference>
<accession>A0ABV3HWV6</accession>
<evidence type="ECO:0000313" key="4">
    <source>
        <dbReference type="EMBL" id="MEV4683079.1"/>
    </source>
</evidence>
<dbReference type="InterPro" id="IPR000014">
    <property type="entry name" value="PAS"/>
</dbReference>
<dbReference type="InterPro" id="IPR035965">
    <property type="entry name" value="PAS-like_dom_sf"/>
</dbReference>
<evidence type="ECO:0000259" key="3">
    <source>
        <dbReference type="PROSITE" id="PS50921"/>
    </source>
</evidence>
<dbReference type="InterPro" id="IPR000700">
    <property type="entry name" value="PAS-assoc_C"/>
</dbReference>
<dbReference type="InterPro" id="IPR036388">
    <property type="entry name" value="WH-like_DNA-bd_sf"/>
</dbReference>
<dbReference type="PANTHER" id="PTHR43156">
    <property type="entry name" value="STAGE II SPORULATION PROTEIN E-RELATED"/>
    <property type="match status" value="1"/>
</dbReference>
<evidence type="ECO:0000256" key="1">
    <source>
        <dbReference type="ARBA" id="ARBA00022801"/>
    </source>
</evidence>
<protein>
    <submittedName>
        <fullName evidence="4">SpoIIE family protein phosphatase</fullName>
    </submittedName>
</protein>
<dbReference type="EMBL" id="JBFAQK010000027">
    <property type="protein sequence ID" value="MEV4683079.1"/>
    <property type="molecule type" value="Genomic_DNA"/>
</dbReference>
<feature type="domain" description="ANTAR" evidence="3">
    <location>
        <begin position="24"/>
        <end position="85"/>
    </location>
</feature>
<feature type="domain" description="PAC" evidence="2">
    <location>
        <begin position="468"/>
        <end position="519"/>
    </location>
</feature>
<dbReference type="SUPFAM" id="SSF81606">
    <property type="entry name" value="PP2C-like"/>
    <property type="match status" value="1"/>
</dbReference>
<evidence type="ECO:0000259" key="2">
    <source>
        <dbReference type="PROSITE" id="PS50113"/>
    </source>
</evidence>
<organism evidence="4 5">
    <name type="scientific">Streptomyces kurssanovii</name>
    <dbReference type="NCBI Taxonomy" id="67312"/>
    <lineage>
        <taxon>Bacteria</taxon>
        <taxon>Bacillati</taxon>
        <taxon>Actinomycetota</taxon>
        <taxon>Actinomycetes</taxon>
        <taxon>Kitasatosporales</taxon>
        <taxon>Streptomycetaceae</taxon>
        <taxon>Streptomyces</taxon>
    </lineage>
</organism>
<dbReference type="Gene3D" id="3.30.450.20">
    <property type="entry name" value="PAS domain"/>
    <property type="match status" value="1"/>
</dbReference>
<dbReference type="Pfam" id="PF07228">
    <property type="entry name" value="SpoIIE"/>
    <property type="match status" value="1"/>
</dbReference>
<dbReference type="InterPro" id="IPR052016">
    <property type="entry name" value="Bact_Sigma-Reg"/>
</dbReference>
<dbReference type="InterPro" id="IPR005561">
    <property type="entry name" value="ANTAR"/>
</dbReference>
<dbReference type="PROSITE" id="PS50921">
    <property type="entry name" value="ANTAR"/>
    <property type="match status" value="1"/>
</dbReference>